<evidence type="ECO:0000256" key="8">
    <source>
        <dbReference type="ARBA" id="ARBA00030407"/>
    </source>
</evidence>
<dbReference type="GO" id="GO:0030366">
    <property type="term" value="F:molybdopterin synthase activity"/>
    <property type="evidence" value="ECO:0007669"/>
    <property type="project" value="UniProtKB-EC"/>
</dbReference>
<comment type="similarity">
    <text evidence="2">Belongs to the MoaE family.</text>
</comment>
<sequence>MVQLVEHIDLNEVYKLLADTKAGGTCVFVGTVRNHTPQREDAEVTDLRFEAYDEMALAEMEKIRQQAIEKWGLHQAVIIHAIGKKEVGEPVVVVGVASSHRKEAFPACQFLIDELKKSVPIWKKEFFTDSSHWVSPTP</sequence>
<comment type="pathway">
    <text evidence="1">Cofactor biosynthesis; molybdopterin biosynthesis.</text>
</comment>
<evidence type="ECO:0000313" key="12">
    <source>
        <dbReference type="EMBL" id="SNT39573.1"/>
    </source>
</evidence>
<dbReference type="RefSeq" id="WP_089358416.1">
    <property type="nucleotide sequence ID" value="NZ_FZPD01000008.1"/>
</dbReference>
<comment type="subunit">
    <text evidence="6">Heterotetramer of 2 MoaD subunits and 2 MoaE subunits. Also stable as homodimer. The enzyme changes between these two forms during catalysis.</text>
</comment>
<evidence type="ECO:0000256" key="3">
    <source>
        <dbReference type="ARBA" id="ARBA00011950"/>
    </source>
</evidence>
<evidence type="ECO:0000256" key="11">
    <source>
        <dbReference type="ARBA" id="ARBA00049878"/>
    </source>
</evidence>
<evidence type="ECO:0000256" key="6">
    <source>
        <dbReference type="ARBA" id="ARBA00026066"/>
    </source>
</evidence>
<evidence type="ECO:0000256" key="9">
    <source>
        <dbReference type="ARBA" id="ARBA00030781"/>
    </source>
</evidence>
<dbReference type="AlphaFoldDB" id="A0A239MBP7"/>
<dbReference type="InterPro" id="IPR003448">
    <property type="entry name" value="Mopterin_biosynth_MoaE"/>
</dbReference>
<keyword evidence="5" id="KW-0501">Molybdenum cofactor biosynthesis</keyword>
<evidence type="ECO:0000256" key="10">
    <source>
        <dbReference type="ARBA" id="ARBA00032474"/>
    </source>
</evidence>
<evidence type="ECO:0000256" key="4">
    <source>
        <dbReference type="ARBA" id="ARBA00013858"/>
    </source>
</evidence>
<comment type="catalytic activity">
    <reaction evidence="11">
        <text>2 [molybdopterin-synthase sulfur-carrier protein]-C-terminal-Gly-aminoethanethioate + cyclic pyranopterin phosphate + H2O = molybdopterin + 2 [molybdopterin-synthase sulfur-carrier protein]-C-terminal Gly-Gly + 2 H(+)</text>
        <dbReference type="Rhea" id="RHEA:26333"/>
        <dbReference type="Rhea" id="RHEA-COMP:12202"/>
        <dbReference type="Rhea" id="RHEA-COMP:19907"/>
        <dbReference type="ChEBI" id="CHEBI:15377"/>
        <dbReference type="ChEBI" id="CHEBI:15378"/>
        <dbReference type="ChEBI" id="CHEBI:58698"/>
        <dbReference type="ChEBI" id="CHEBI:59648"/>
        <dbReference type="ChEBI" id="CHEBI:90778"/>
        <dbReference type="ChEBI" id="CHEBI:232372"/>
        <dbReference type="EC" id="2.8.1.12"/>
    </reaction>
</comment>
<keyword evidence="13" id="KW-1185">Reference proteome</keyword>
<protein>
    <recommendedName>
        <fullName evidence="4">Molybdopterin synthase catalytic subunit</fullName>
        <ecNumber evidence="3">2.8.1.12</ecNumber>
    </recommendedName>
    <alternativeName>
        <fullName evidence="9">MPT synthase subunit 2</fullName>
    </alternativeName>
    <alternativeName>
        <fullName evidence="7">Molybdenum cofactor biosynthesis protein E</fullName>
    </alternativeName>
    <alternativeName>
        <fullName evidence="8">Molybdopterin-converting factor large subunit</fullName>
    </alternativeName>
    <alternativeName>
        <fullName evidence="10">Molybdopterin-converting factor subunit 2</fullName>
    </alternativeName>
</protein>
<dbReference type="Pfam" id="PF02391">
    <property type="entry name" value="MoaE"/>
    <property type="match status" value="1"/>
</dbReference>
<evidence type="ECO:0000256" key="1">
    <source>
        <dbReference type="ARBA" id="ARBA00005046"/>
    </source>
</evidence>
<dbReference type="InterPro" id="IPR036563">
    <property type="entry name" value="MoaE_sf"/>
</dbReference>
<proteinExistence type="inferred from homology"/>
<name>A0A239MBP7_EKHLU</name>
<evidence type="ECO:0000256" key="2">
    <source>
        <dbReference type="ARBA" id="ARBA00005426"/>
    </source>
</evidence>
<gene>
    <name evidence="12" type="ORF">SAMN05421640_3752</name>
</gene>
<dbReference type="CDD" id="cd00756">
    <property type="entry name" value="MoaE"/>
    <property type="match status" value="1"/>
</dbReference>
<dbReference type="OrthoDB" id="9803224at2"/>
<organism evidence="12 13">
    <name type="scientific">Ekhidna lutea</name>
    <dbReference type="NCBI Taxonomy" id="447679"/>
    <lineage>
        <taxon>Bacteria</taxon>
        <taxon>Pseudomonadati</taxon>
        <taxon>Bacteroidota</taxon>
        <taxon>Cytophagia</taxon>
        <taxon>Cytophagales</taxon>
        <taxon>Reichenbachiellaceae</taxon>
        <taxon>Ekhidna</taxon>
    </lineage>
</organism>
<evidence type="ECO:0000313" key="13">
    <source>
        <dbReference type="Proteomes" id="UP000198393"/>
    </source>
</evidence>
<dbReference type="SUPFAM" id="SSF54690">
    <property type="entry name" value="Molybdopterin synthase subunit MoaE"/>
    <property type="match status" value="1"/>
</dbReference>
<dbReference type="Gene3D" id="3.90.1170.40">
    <property type="entry name" value="Molybdopterin biosynthesis MoaE subunit"/>
    <property type="match status" value="1"/>
</dbReference>
<dbReference type="GO" id="GO:0006777">
    <property type="term" value="P:Mo-molybdopterin cofactor biosynthetic process"/>
    <property type="evidence" value="ECO:0007669"/>
    <property type="project" value="UniProtKB-KW"/>
</dbReference>
<evidence type="ECO:0000256" key="7">
    <source>
        <dbReference type="ARBA" id="ARBA00029745"/>
    </source>
</evidence>
<accession>A0A239MBP7</accession>
<dbReference type="Proteomes" id="UP000198393">
    <property type="component" value="Unassembled WGS sequence"/>
</dbReference>
<dbReference type="EC" id="2.8.1.12" evidence="3"/>
<evidence type="ECO:0000256" key="5">
    <source>
        <dbReference type="ARBA" id="ARBA00023150"/>
    </source>
</evidence>
<reference evidence="12 13" key="1">
    <citation type="submission" date="2017-06" db="EMBL/GenBank/DDBJ databases">
        <authorList>
            <person name="Kim H.J."/>
            <person name="Triplett B.A."/>
        </authorList>
    </citation>
    <scope>NUCLEOTIDE SEQUENCE [LARGE SCALE GENOMIC DNA]</scope>
    <source>
        <strain evidence="12 13">DSM 19307</strain>
    </source>
</reference>
<dbReference type="EMBL" id="FZPD01000008">
    <property type="protein sequence ID" value="SNT39573.1"/>
    <property type="molecule type" value="Genomic_DNA"/>
</dbReference>
<dbReference type="PANTHER" id="PTHR23404">
    <property type="entry name" value="MOLYBDOPTERIN SYNTHASE RELATED"/>
    <property type="match status" value="1"/>
</dbReference>